<dbReference type="EMBL" id="WTYQ01000003">
    <property type="protein sequence ID" value="MXP26506.1"/>
    <property type="molecule type" value="Genomic_DNA"/>
</dbReference>
<feature type="transmembrane region" description="Helical" evidence="7">
    <location>
        <begin position="61"/>
        <end position="81"/>
    </location>
</feature>
<evidence type="ECO:0000259" key="8">
    <source>
        <dbReference type="PROSITE" id="PS50893"/>
    </source>
</evidence>
<comment type="subcellular location">
    <subcellularLocation>
        <location evidence="1">Cell membrane</location>
        <topology evidence="1">Multi-pass membrane protein</topology>
    </subcellularLocation>
</comment>
<dbReference type="PROSITE" id="PS50893">
    <property type="entry name" value="ABC_TRANSPORTER_2"/>
    <property type="match status" value="1"/>
</dbReference>
<evidence type="ECO:0000256" key="3">
    <source>
        <dbReference type="ARBA" id="ARBA00022741"/>
    </source>
</evidence>
<dbReference type="Pfam" id="PF00664">
    <property type="entry name" value="ABC_membrane"/>
    <property type="match status" value="1"/>
</dbReference>
<dbReference type="Gene3D" id="3.40.50.300">
    <property type="entry name" value="P-loop containing nucleotide triphosphate hydrolases"/>
    <property type="match status" value="1"/>
</dbReference>
<feature type="domain" description="ABC transporter" evidence="8">
    <location>
        <begin position="333"/>
        <end position="568"/>
    </location>
</feature>
<evidence type="ECO:0000256" key="5">
    <source>
        <dbReference type="ARBA" id="ARBA00022989"/>
    </source>
</evidence>
<dbReference type="NCBIfam" id="TIGR01842">
    <property type="entry name" value="type_I_sec_PrtD"/>
    <property type="match status" value="1"/>
</dbReference>
<dbReference type="InterPro" id="IPR003439">
    <property type="entry name" value="ABC_transporter-like_ATP-bd"/>
</dbReference>
<dbReference type="InterPro" id="IPR027417">
    <property type="entry name" value="P-loop_NTPase"/>
</dbReference>
<evidence type="ECO:0000256" key="7">
    <source>
        <dbReference type="SAM" id="Phobius"/>
    </source>
</evidence>
<dbReference type="GO" id="GO:0140359">
    <property type="term" value="F:ABC-type transporter activity"/>
    <property type="evidence" value="ECO:0007669"/>
    <property type="project" value="InterPro"/>
</dbReference>
<name>A0A845AD86_9SPHN</name>
<dbReference type="GO" id="GO:0016887">
    <property type="term" value="F:ATP hydrolysis activity"/>
    <property type="evidence" value="ECO:0007669"/>
    <property type="project" value="InterPro"/>
</dbReference>
<dbReference type="InterPro" id="IPR039421">
    <property type="entry name" value="Type_1_exporter"/>
</dbReference>
<evidence type="ECO:0000313" key="10">
    <source>
        <dbReference type="EMBL" id="MXP26506.1"/>
    </source>
</evidence>
<feature type="domain" description="ABC transmembrane type-1" evidence="9">
    <location>
        <begin position="33"/>
        <end position="302"/>
    </location>
</feature>
<dbReference type="Proteomes" id="UP000460561">
    <property type="component" value="Unassembled WGS sequence"/>
</dbReference>
<dbReference type="PROSITE" id="PS50929">
    <property type="entry name" value="ABC_TM1F"/>
    <property type="match status" value="1"/>
</dbReference>
<dbReference type="AlphaFoldDB" id="A0A845AD86"/>
<evidence type="ECO:0000256" key="1">
    <source>
        <dbReference type="ARBA" id="ARBA00004651"/>
    </source>
</evidence>
<organism evidence="10 11">
    <name type="scientific">Altericroceibacterium indicum</name>
    <dbReference type="NCBI Taxonomy" id="374177"/>
    <lineage>
        <taxon>Bacteria</taxon>
        <taxon>Pseudomonadati</taxon>
        <taxon>Pseudomonadota</taxon>
        <taxon>Alphaproteobacteria</taxon>
        <taxon>Sphingomonadales</taxon>
        <taxon>Erythrobacteraceae</taxon>
        <taxon>Altericroceibacterium</taxon>
    </lineage>
</organism>
<dbReference type="GO" id="GO:0005524">
    <property type="term" value="F:ATP binding"/>
    <property type="evidence" value="ECO:0007669"/>
    <property type="project" value="UniProtKB-KW"/>
</dbReference>
<evidence type="ECO:0000256" key="2">
    <source>
        <dbReference type="ARBA" id="ARBA00022692"/>
    </source>
</evidence>
<proteinExistence type="predicted"/>
<dbReference type="InterPro" id="IPR036640">
    <property type="entry name" value="ABC1_TM_sf"/>
</dbReference>
<keyword evidence="5 7" id="KW-1133">Transmembrane helix</keyword>
<dbReference type="InterPro" id="IPR017871">
    <property type="entry name" value="ABC_transporter-like_CS"/>
</dbReference>
<evidence type="ECO:0000256" key="6">
    <source>
        <dbReference type="ARBA" id="ARBA00023136"/>
    </source>
</evidence>
<feature type="transmembrane region" description="Helical" evidence="7">
    <location>
        <begin position="26"/>
        <end position="49"/>
    </location>
</feature>
<comment type="caution">
    <text evidence="10">The sequence shown here is derived from an EMBL/GenBank/DDBJ whole genome shotgun (WGS) entry which is preliminary data.</text>
</comment>
<gene>
    <name evidence="10" type="ORF">GRI39_10690</name>
</gene>
<keyword evidence="4" id="KW-0067">ATP-binding</keyword>
<keyword evidence="2 7" id="KW-0812">Transmembrane</keyword>
<reference evidence="10 11" key="1">
    <citation type="submission" date="2019-12" db="EMBL/GenBank/DDBJ databases">
        <title>Genomic-based taxomic classification of the family Erythrobacteraceae.</title>
        <authorList>
            <person name="Xu L."/>
        </authorList>
    </citation>
    <scope>NUCLEOTIDE SEQUENCE [LARGE SCALE GENOMIC DNA]</scope>
    <source>
        <strain evidence="10 11">DSM 18604</strain>
    </source>
</reference>
<sequence>MAQAAAAGSASLWTKLPGTRGPLSPYFMATAGFTVIVNLTLLVSPLYMLQVYDRVLTSGSMETLILITILAIGLLIVYGVAEAARRRAVALASTKLQSLYDEEEFANGLQTLKQGQLAGDQTDLSTMQTFLTHGMILPFFDLPFTPFFIGVMFLIHPILGFLALGGAVLLLVIAFSSEKFTRDRVEEAQKAENSARLYAAGLERQRSAIIAMGMIGPAFHAWKQRKDAADSRALGNASENAAYSSTTRGLRMVLQSAALGIGAVLVIKQQASPGTIVAGSILLGRALAPIDQSVGMWRQIVNARTSWRKLGKKLLSEKQKQSFTALPRPDPILEAKNLEISVPGGDKPLVPKFGISFEESNLTALVGGIGSGKTTFLQTLAGAWPALSGTVHLGGRDVHRWPSADRGRYIGYVPQDAELLSGTIAQNIARFGEADANDVINAARVSGAHRTIMSMPDGYDTRVGPGGNHVSAGQKQLISLARAFFGSPALLLLDEPSANLDRHLHQVLFTALNEMRQRGTIIVLATHDPRLIEQCDRVILMSPQRVAAARPEDYLAAPIAEPVSTSPSPFAKRAD</sequence>
<dbReference type="PANTHER" id="PTHR24221:SF248">
    <property type="entry name" value="ABC TRANSPORTER TRANSMEMBRANE REGION"/>
    <property type="match status" value="1"/>
</dbReference>
<dbReference type="SMART" id="SM00382">
    <property type="entry name" value="AAA"/>
    <property type="match status" value="1"/>
</dbReference>
<accession>A0A845AD86</accession>
<keyword evidence="6 7" id="KW-0472">Membrane</keyword>
<keyword evidence="3" id="KW-0547">Nucleotide-binding</keyword>
<evidence type="ECO:0000259" key="9">
    <source>
        <dbReference type="PROSITE" id="PS50929"/>
    </source>
</evidence>
<dbReference type="PROSITE" id="PS00211">
    <property type="entry name" value="ABC_TRANSPORTER_1"/>
    <property type="match status" value="1"/>
</dbReference>
<dbReference type="GO" id="GO:0030256">
    <property type="term" value="C:type I protein secretion system complex"/>
    <property type="evidence" value="ECO:0007669"/>
    <property type="project" value="InterPro"/>
</dbReference>
<dbReference type="InterPro" id="IPR011527">
    <property type="entry name" value="ABC1_TM_dom"/>
</dbReference>
<dbReference type="SUPFAM" id="SSF90123">
    <property type="entry name" value="ABC transporter transmembrane region"/>
    <property type="match status" value="1"/>
</dbReference>
<dbReference type="GO" id="GO:0005886">
    <property type="term" value="C:plasma membrane"/>
    <property type="evidence" value="ECO:0007669"/>
    <property type="project" value="UniProtKB-SubCell"/>
</dbReference>
<dbReference type="PANTHER" id="PTHR24221">
    <property type="entry name" value="ATP-BINDING CASSETTE SUB-FAMILY B"/>
    <property type="match status" value="1"/>
</dbReference>
<feature type="transmembrane region" description="Helical" evidence="7">
    <location>
        <begin position="147"/>
        <end position="175"/>
    </location>
</feature>
<protein>
    <submittedName>
        <fullName evidence="10">Type I secretion system permease/ATPase</fullName>
    </submittedName>
</protein>
<dbReference type="Gene3D" id="1.20.1560.10">
    <property type="entry name" value="ABC transporter type 1, transmembrane domain"/>
    <property type="match status" value="1"/>
</dbReference>
<dbReference type="InterPro" id="IPR003593">
    <property type="entry name" value="AAA+_ATPase"/>
</dbReference>
<keyword evidence="11" id="KW-1185">Reference proteome</keyword>
<dbReference type="GO" id="GO:0030253">
    <property type="term" value="P:protein secretion by the type I secretion system"/>
    <property type="evidence" value="ECO:0007669"/>
    <property type="project" value="InterPro"/>
</dbReference>
<dbReference type="GO" id="GO:0034040">
    <property type="term" value="F:ATPase-coupled lipid transmembrane transporter activity"/>
    <property type="evidence" value="ECO:0007669"/>
    <property type="project" value="TreeGrafter"/>
</dbReference>
<evidence type="ECO:0000256" key="4">
    <source>
        <dbReference type="ARBA" id="ARBA00022840"/>
    </source>
</evidence>
<dbReference type="InterPro" id="IPR010128">
    <property type="entry name" value="ATPase_T1SS_PrtD-like"/>
</dbReference>
<dbReference type="Pfam" id="PF00005">
    <property type="entry name" value="ABC_tran"/>
    <property type="match status" value="1"/>
</dbReference>
<evidence type="ECO:0000313" key="11">
    <source>
        <dbReference type="Proteomes" id="UP000460561"/>
    </source>
</evidence>
<dbReference type="SUPFAM" id="SSF52540">
    <property type="entry name" value="P-loop containing nucleoside triphosphate hydrolases"/>
    <property type="match status" value="1"/>
</dbReference>